<feature type="signal peptide" evidence="1">
    <location>
        <begin position="1"/>
        <end position="29"/>
    </location>
</feature>
<comment type="caution">
    <text evidence="2">The sequence shown here is derived from an EMBL/GenBank/DDBJ whole genome shotgun (WGS) entry which is preliminary data.</text>
</comment>
<name>A0A6L3VTG9_9ACTN</name>
<protein>
    <submittedName>
        <fullName evidence="2">Uncharacterized protein</fullName>
    </submittedName>
</protein>
<gene>
    <name evidence="2" type="ORF">F9B16_16830</name>
</gene>
<accession>A0A6L3VTG9</accession>
<proteinExistence type="predicted"/>
<organism evidence="2 3">
    <name type="scientific">Actinomadura montaniterrae</name>
    <dbReference type="NCBI Taxonomy" id="1803903"/>
    <lineage>
        <taxon>Bacteria</taxon>
        <taxon>Bacillati</taxon>
        <taxon>Actinomycetota</taxon>
        <taxon>Actinomycetes</taxon>
        <taxon>Streptosporangiales</taxon>
        <taxon>Thermomonosporaceae</taxon>
        <taxon>Actinomadura</taxon>
    </lineage>
</organism>
<evidence type="ECO:0000256" key="1">
    <source>
        <dbReference type="SAM" id="SignalP"/>
    </source>
</evidence>
<dbReference type="EMBL" id="WBMR01000041">
    <property type="protein sequence ID" value="KAB2380970.1"/>
    <property type="molecule type" value="Genomic_DNA"/>
</dbReference>
<dbReference type="Proteomes" id="UP000483004">
    <property type="component" value="Unassembled WGS sequence"/>
</dbReference>
<dbReference type="OrthoDB" id="3430872at2"/>
<dbReference type="RefSeq" id="WP_151541024.1">
    <property type="nucleotide sequence ID" value="NZ_WBMR01000041.1"/>
</dbReference>
<feature type="chain" id="PRO_5026778738" evidence="1">
    <location>
        <begin position="30"/>
        <end position="120"/>
    </location>
</feature>
<reference evidence="2 3" key="1">
    <citation type="submission" date="2019-09" db="EMBL/GenBank/DDBJ databases">
        <title>Actinomadura physcomitrii sp. nov., a novel actinomycete isolated from moss [Physcomitrium sphaericum (Ludw) Fuernr].</title>
        <authorList>
            <person name="Liu C."/>
            <person name="Zhuang X."/>
        </authorList>
    </citation>
    <scope>NUCLEOTIDE SEQUENCE [LARGE SCALE GENOMIC DNA]</scope>
    <source>
        <strain evidence="2 3">CYP1-1B</strain>
    </source>
</reference>
<keyword evidence="3" id="KW-1185">Reference proteome</keyword>
<sequence length="120" mass="12218">MPIPSRLATCATAITAALLAASAAPAAKAQERAAPPDGKIIVFVSEGAQISWAGTRLKEYPPSPNCQSFPPGAHVAVNDGTARLLFCSDPFCTVPVPPPFTCIAPGYGAHVSPTGGFRTG</sequence>
<evidence type="ECO:0000313" key="3">
    <source>
        <dbReference type="Proteomes" id="UP000483004"/>
    </source>
</evidence>
<evidence type="ECO:0000313" key="2">
    <source>
        <dbReference type="EMBL" id="KAB2380970.1"/>
    </source>
</evidence>
<dbReference type="AlphaFoldDB" id="A0A6L3VTG9"/>
<keyword evidence="1" id="KW-0732">Signal</keyword>